<gene>
    <name evidence="3" type="ORF">POCULU_LOCUS9470</name>
</gene>
<dbReference type="EMBL" id="CAJVPJ010003585">
    <property type="protein sequence ID" value="CAG8642005.1"/>
    <property type="molecule type" value="Genomic_DNA"/>
</dbReference>
<dbReference type="Proteomes" id="UP000789572">
    <property type="component" value="Unassembled WGS sequence"/>
</dbReference>
<feature type="region of interest" description="Disordered" evidence="1">
    <location>
        <begin position="1"/>
        <end position="24"/>
    </location>
</feature>
<feature type="compositionally biased region" description="Low complexity" evidence="1">
    <location>
        <begin position="13"/>
        <end position="22"/>
    </location>
</feature>
<comment type="caution">
    <text evidence="3">The sequence shown here is derived from an EMBL/GenBank/DDBJ whole genome shotgun (WGS) entry which is preliminary data.</text>
</comment>
<evidence type="ECO:0000256" key="2">
    <source>
        <dbReference type="SAM" id="Phobius"/>
    </source>
</evidence>
<evidence type="ECO:0000313" key="3">
    <source>
        <dbReference type="EMBL" id="CAG8642005.1"/>
    </source>
</evidence>
<keyword evidence="2" id="KW-0472">Membrane</keyword>
<protein>
    <submittedName>
        <fullName evidence="3">10357_t:CDS:1</fullName>
    </submittedName>
</protein>
<keyword evidence="2" id="KW-1133">Transmembrane helix</keyword>
<keyword evidence="2" id="KW-0812">Transmembrane</keyword>
<dbReference type="OrthoDB" id="10548835at2759"/>
<keyword evidence="4" id="KW-1185">Reference proteome</keyword>
<feature type="transmembrane region" description="Helical" evidence="2">
    <location>
        <begin position="33"/>
        <end position="57"/>
    </location>
</feature>
<feature type="non-terminal residue" evidence="3">
    <location>
        <position position="1"/>
    </location>
</feature>
<sequence length="62" mass="6430">LPLTSEKDGFIVSSTSTDDPSTIPGRSLRLPSIAPIVAAVLASLTAPVVLVSTLIIVTRKSR</sequence>
<evidence type="ECO:0000313" key="4">
    <source>
        <dbReference type="Proteomes" id="UP000789572"/>
    </source>
</evidence>
<organism evidence="3 4">
    <name type="scientific">Paraglomus occultum</name>
    <dbReference type="NCBI Taxonomy" id="144539"/>
    <lineage>
        <taxon>Eukaryota</taxon>
        <taxon>Fungi</taxon>
        <taxon>Fungi incertae sedis</taxon>
        <taxon>Mucoromycota</taxon>
        <taxon>Glomeromycotina</taxon>
        <taxon>Glomeromycetes</taxon>
        <taxon>Paraglomerales</taxon>
        <taxon>Paraglomeraceae</taxon>
        <taxon>Paraglomus</taxon>
    </lineage>
</organism>
<dbReference type="AlphaFoldDB" id="A0A9N9DIN5"/>
<reference evidence="3" key="1">
    <citation type="submission" date="2021-06" db="EMBL/GenBank/DDBJ databases">
        <authorList>
            <person name="Kallberg Y."/>
            <person name="Tangrot J."/>
            <person name="Rosling A."/>
        </authorList>
    </citation>
    <scope>NUCLEOTIDE SEQUENCE</scope>
    <source>
        <strain evidence="3">IA702</strain>
    </source>
</reference>
<accession>A0A9N9DIN5</accession>
<proteinExistence type="predicted"/>
<evidence type="ECO:0000256" key="1">
    <source>
        <dbReference type="SAM" id="MobiDB-lite"/>
    </source>
</evidence>
<name>A0A9N9DIN5_9GLOM</name>